<dbReference type="AlphaFoldDB" id="A0A4Z2EF83"/>
<comment type="caution">
    <text evidence="1">The sequence shown here is derived from an EMBL/GenBank/DDBJ whole genome shotgun (WGS) entry which is preliminary data.</text>
</comment>
<gene>
    <name evidence="1" type="ORF">EYF80_062267</name>
</gene>
<evidence type="ECO:0000313" key="2">
    <source>
        <dbReference type="Proteomes" id="UP000314294"/>
    </source>
</evidence>
<proteinExistence type="predicted"/>
<evidence type="ECO:0000313" key="1">
    <source>
        <dbReference type="EMBL" id="TNN27587.1"/>
    </source>
</evidence>
<dbReference type="EMBL" id="SRLO01008038">
    <property type="protein sequence ID" value="TNN27587.1"/>
    <property type="molecule type" value="Genomic_DNA"/>
</dbReference>
<organism evidence="1 2">
    <name type="scientific">Liparis tanakae</name>
    <name type="common">Tanaka's snailfish</name>
    <dbReference type="NCBI Taxonomy" id="230148"/>
    <lineage>
        <taxon>Eukaryota</taxon>
        <taxon>Metazoa</taxon>
        <taxon>Chordata</taxon>
        <taxon>Craniata</taxon>
        <taxon>Vertebrata</taxon>
        <taxon>Euteleostomi</taxon>
        <taxon>Actinopterygii</taxon>
        <taxon>Neopterygii</taxon>
        <taxon>Teleostei</taxon>
        <taxon>Neoteleostei</taxon>
        <taxon>Acanthomorphata</taxon>
        <taxon>Eupercaria</taxon>
        <taxon>Perciformes</taxon>
        <taxon>Cottioidei</taxon>
        <taxon>Cottales</taxon>
        <taxon>Liparidae</taxon>
        <taxon>Liparis</taxon>
    </lineage>
</organism>
<protein>
    <submittedName>
        <fullName evidence="1">Uncharacterized protein</fullName>
    </submittedName>
</protein>
<sequence>MNIVVRNDSSAFKGRHCPDLEKLDVSRGLDGAPPSMRRSTLGLLAALLFPDTDERDTVRATLETRFSRTVSVVFYDA</sequence>
<reference evidence="1 2" key="1">
    <citation type="submission" date="2019-03" db="EMBL/GenBank/DDBJ databases">
        <title>First draft genome of Liparis tanakae, snailfish: a comprehensive survey of snailfish specific genes.</title>
        <authorList>
            <person name="Kim W."/>
            <person name="Song I."/>
            <person name="Jeong J.-H."/>
            <person name="Kim D."/>
            <person name="Kim S."/>
            <person name="Ryu S."/>
            <person name="Song J.Y."/>
            <person name="Lee S.K."/>
        </authorList>
    </citation>
    <scope>NUCLEOTIDE SEQUENCE [LARGE SCALE GENOMIC DNA]</scope>
    <source>
        <tissue evidence="1">Muscle</tissue>
    </source>
</reference>
<name>A0A4Z2EF83_9TELE</name>
<keyword evidence="2" id="KW-1185">Reference proteome</keyword>
<dbReference type="Proteomes" id="UP000314294">
    <property type="component" value="Unassembled WGS sequence"/>
</dbReference>
<accession>A0A4Z2EF83</accession>